<dbReference type="OrthoDB" id="9811174at2"/>
<dbReference type="PRINTS" id="PR00040">
    <property type="entry name" value="HTHMERR"/>
</dbReference>
<proteinExistence type="predicted"/>
<dbReference type="InterPro" id="IPR009061">
    <property type="entry name" value="DNA-bd_dom_put_sf"/>
</dbReference>
<keyword evidence="1" id="KW-0238">DNA-binding</keyword>
<evidence type="ECO:0000313" key="3">
    <source>
        <dbReference type="EMBL" id="KJY48500.1"/>
    </source>
</evidence>
<evidence type="ECO:0000313" key="4">
    <source>
        <dbReference type="Proteomes" id="UP000033695"/>
    </source>
</evidence>
<dbReference type="CDD" id="cd01109">
    <property type="entry name" value="HTH_YyaN"/>
    <property type="match status" value="1"/>
</dbReference>
<dbReference type="Proteomes" id="UP000033695">
    <property type="component" value="Unassembled WGS sequence"/>
</dbReference>
<dbReference type="Pfam" id="PF13411">
    <property type="entry name" value="MerR_1"/>
    <property type="match status" value="1"/>
</dbReference>
<dbReference type="PROSITE" id="PS50937">
    <property type="entry name" value="HTH_MERR_2"/>
    <property type="match status" value="1"/>
</dbReference>
<dbReference type="RefSeq" id="WP_045922769.1">
    <property type="nucleotide sequence ID" value="NZ_JBHTHW010000008.1"/>
</dbReference>
<dbReference type="PATRIC" id="fig|1218508.4.peg.881"/>
<keyword evidence="4" id="KW-1185">Reference proteome</keyword>
<dbReference type="EMBL" id="JXBZ01000008">
    <property type="protein sequence ID" value="KJY48500.1"/>
    <property type="molecule type" value="Genomic_DNA"/>
</dbReference>
<dbReference type="GO" id="GO:0003700">
    <property type="term" value="F:DNA-binding transcription factor activity"/>
    <property type="evidence" value="ECO:0007669"/>
    <property type="project" value="InterPro"/>
</dbReference>
<organism evidence="3 4">
    <name type="scientific">Bombilactobacillus mellis</name>
    <dbReference type="NCBI Taxonomy" id="1218508"/>
    <lineage>
        <taxon>Bacteria</taxon>
        <taxon>Bacillati</taxon>
        <taxon>Bacillota</taxon>
        <taxon>Bacilli</taxon>
        <taxon>Lactobacillales</taxon>
        <taxon>Lactobacillaceae</taxon>
        <taxon>Bombilactobacillus</taxon>
    </lineage>
</organism>
<dbReference type="PANTHER" id="PTHR30204:SF98">
    <property type="entry name" value="HTH-TYPE TRANSCRIPTIONAL REGULATOR ADHR"/>
    <property type="match status" value="1"/>
</dbReference>
<evidence type="ECO:0000256" key="1">
    <source>
        <dbReference type="ARBA" id="ARBA00023125"/>
    </source>
</evidence>
<dbReference type="PANTHER" id="PTHR30204">
    <property type="entry name" value="REDOX-CYCLING DRUG-SENSING TRANSCRIPTIONAL ACTIVATOR SOXR"/>
    <property type="match status" value="1"/>
</dbReference>
<feature type="domain" description="HTH merR-type" evidence="2">
    <location>
        <begin position="9"/>
        <end position="77"/>
    </location>
</feature>
<name>A0A0F4KQ38_9LACO</name>
<sequence length="145" mass="16938">MTALTNQPVYTISEFGAKIGLTASTLRYYETEGLIKPHRYTNGRRYYTEDDVSWVKFINHLKGTGMSISDLKQYIAWREQGDQTIPQRLALLKQTKNNFLQQFANIQHHLQILNDKINWYEAKEAGLTSEKESFANYLQRLGHHE</sequence>
<gene>
    <name evidence="3" type="ORF">JG29_08990</name>
</gene>
<dbReference type="STRING" id="1218508.JG29_08990"/>
<dbReference type="SMART" id="SM00422">
    <property type="entry name" value="HTH_MERR"/>
    <property type="match status" value="1"/>
</dbReference>
<evidence type="ECO:0000259" key="2">
    <source>
        <dbReference type="PROSITE" id="PS50937"/>
    </source>
</evidence>
<dbReference type="GO" id="GO:0003677">
    <property type="term" value="F:DNA binding"/>
    <property type="evidence" value="ECO:0007669"/>
    <property type="project" value="UniProtKB-KW"/>
</dbReference>
<accession>A0A0F4KQ38</accession>
<dbReference type="HOGENOM" id="CLU_060077_8_0_9"/>
<comment type="caution">
    <text evidence="3">The sequence shown here is derived from an EMBL/GenBank/DDBJ whole genome shotgun (WGS) entry which is preliminary data.</text>
</comment>
<dbReference type="SUPFAM" id="SSF46955">
    <property type="entry name" value="Putative DNA-binding domain"/>
    <property type="match status" value="1"/>
</dbReference>
<protein>
    <submittedName>
        <fullName evidence="3">MerR family transcriptional regulator</fullName>
    </submittedName>
</protein>
<dbReference type="AlphaFoldDB" id="A0A0F4KQ38"/>
<dbReference type="InterPro" id="IPR047057">
    <property type="entry name" value="MerR_fam"/>
</dbReference>
<dbReference type="InterPro" id="IPR000551">
    <property type="entry name" value="MerR-type_HTH_dom"/>
</dbReference>
<dbReference type="Gene3D" id="1.10.1660.10">
    <property type="match status" value="1"/>
</dbReference>
<reference evidence="3 4" key="1">
    <citation type="submission" date="2014-12" db="EMBL/GenBank/DDBJ databases">
        <title>Comparative genomics of the lactic acid bacteria isolated from the honey bee gut.</title>
        <authorList>
            <person name="Ellegaard K.M."/>
            <person name="Tamarit D."/>
            <person name="Javelind E."/>
            <person name="Olofsson T."/>
            <person name="Andersson S.G."/>
            <person name="Vasquez A."/>
        </authorList>
    </citation>
    <scope>NUCLEOTIDE SEQUENCE [LARGE SCALE GENOMIC DNA]</scope>
    <source>
        <strain evidence="3 4">Hon2</strain>
    </source>
</reference>